<evidence type="ECO:0000256" key="1">
    <source>
        <dbReference type="ARBA" id="ARBA00004571"/>
    </source>
</evidence>
<keyword evidence="8 12" id="KW-0798">TonB box</keyword>
<evidence type="ECO:0000256" key="7">
    <source>
        <dbReference type="ARBA" id="ARBA00023065"/>
    </source>
</evidence>
<feature type="chain" id="PRO_5038957348" evidence="13">
    <location>
        <begin position="26"/>
        <end position="728"/>
    </location>
</feature>
<evidence type="ECO:0000256" key="11">
    <source>
        <dbReference type="PROSITE-ProRule" id="PRU01360"/>
    </source>
</evidence>
<keyword evidence="7" id="KW-0406">Ion transport</keyword>
<sequence>MKNKSVLMSAILSAMGSLGSTAVYAETAGSAAVLEEIVVTAQRREENLLDLPLSATAFNGDMLKNKGVSKIQDLQTASPSLSVTDTGPTLSVNIRGIGIATNTPNITAGVATYVDGLFQPPIVQSSSFYDIDTVEVLRGPQGTFVGNNATGGAIFINTKDPQLGEFGGYGEMSAGNYNNFGVEGAINIPLSDDLAIRIAGFKRDRDSYYEDIGPFDNDAGKQDEYSARLGVLWNPGNFEALFKAQTNKRDTGGYAAQPVAGTTYGSFRTDDAFTLAFDEDVSYEDEGDMYSLELNYELPNGVVLRSLSGYQDKSITNISDVDASTAPIFANGDIDEDYYANEKQTSQEINIISPTDGKFDWVVGGYYQETDIDIMIVDTQAGFPTDIPGGNERTVTGLFAQGNYELIPSLELQVGVRHSTYEVEGSGGIYIGRGIPGFPAEGLKVADLAGEYDDSRTTGKVALNWFVDDSQLVYAQVSTGYKPGGFNSATSEFAAEDVLSYELGWKFSAMDDRIRTQLTAFYNDYRDFQFAVLEPSTGVEGSENLADMTIKGLEAQVQARFGALSISGNIGYTQSDLAGQTFINVRQLPGNGLGPQCPAGVPSSPPLCFDYAPYQQTTSGGDALYAPEWTYNVSVSYEFELGKGLFLTPRFNYSHVDEQFTYLAYSKVSDTLESRDLVNASVTLTNDQWKVELYGTNLTDQEYVSGQFGTTEFYGAPREYGVRLGASF</sequence>
<evidence type="ECO:0000256" key="4">
    <source>
        <dbReference type="ARBA" id="ARBA00022496"/>
    </source>
</evidence>
<keyword evidence="9 11" id="KW-0472">Membrane</keyword>
<feature type="domain" description="TonB-dependent receptor plug" evidence="15">
    <location>
        <begin position="49"/>
        <end position="153"/>
    </location>
</feature>
<keyword evidence="6" id="KW-0408">Iron</keyword>
<dbReference type="GO" id="GO:0006826">
    <property type="term" value="P:iron ion transport"/>
    <property type="evidence" value="ECO:0007669"/>
    <property type="project" value="UniProtKB-KW"/>
</dbReference>
<evidence type="ECO:0000256" key="13">
    <source>
        <dbReference type="SAM" id="SignalP"/>
    </source>
</evidence>
<keyword evidence="5 11" id="KW-0812">Transmembrane</keyword>
<dbReference type="InterPro" id="IPR036942">
    <property type="entry name" value="Beta-barrel_TonB_sf"/>
</dbReference>
<evidence type="ECO:0000313" key="17">
    <source>
        <dbReference type="Proteomes" id="UP000787472"/>
    </source>
</evidence>
<dbReference type="Gene3D" id="2.40.170.20">
    <property type="entry name" value="TonB-dependent receptor, beta-barrel domain"/>
    <property type="match status" value="1"/>
</dbReference>
<comment type="caution">
    <text evidence="16">The sequence shown here is derived from an EMBL/GenBank/DDBJ whole genome shotgun (WGS) entry which is preliminary data.</text>
</comment>
<proteinExistence type="inferred from homology"/>
<dbReference type="GO" id="GO:0009279">
    <property type="term" value="C:cell outer membrane"/>
    <property type="evidence" value="ECO:0007669"/>
    <property type="project" value="UniProtKB-SubCell"/>
</dbReference>
<keyword evidence="4" id="KW-0410">Iron transport</keyword>
<accession>A0A9E5JWF2</accession>
<evidence type="ECO:0000313" key="16">
    <source>
        <dbReference type="EMBL" id="NHO66130.1"/>
    </source>
</evidence>
<dbReference type="PROSITE" id="PS52016">
    <property type="entry name" value="TONB_DEPENDENT_REC_3"/>
    <property type="match status" value="1"/>
</dbReference>
<dbReference type="SUPFAM" id="SSF56935">
    <property type="entry name" value="Porins"/>
    <property type="match status" value="1"/>
</dbReference>
<keyword evidence="16" id="KW-0675">Receptor</keyword>
<keyword evidence="17" id="KW-1185">Reference proteome</keyword>
<dbReference type="PANTHER" id="PTHR32552:SF81">
    <property type="entry name" value="TONB-DEPENDENT OUTER MEMBRANE RECEPTOR"/>
    <property type="match status" value="1"/>
</dbReference>
<evidence type="ECO:0000259" key="14">
    <source>
        <dbReference type="Pfam" id="PF00593"/>
    </source>
</evidence>
<name>A0A9E5JWF2_9GAMM</name>
<evidence type="ECO:0000256" key="6">
    <source>
        <dbReference type="ARBA" id="ARBA00023004"/>
    </source>
</evidence>
<gene>
    <name evidence="16" type="ORF">G8770_11290</name>
</gene>
<evidence type="ECO:0000256" key="2">
    <source>
        <dbReference type="ARBA" id="ARBA00022448"/>
    </source>
</evidence>
<evidence type="ECO:0000256" key="10">
    <source>
        <dbReference type="ARBA" id="ARBA00023237"/>
    </source>
</evidence>
<evidence type="ECO:0000259" key="15">
    <source>
        <dbReference type="Pfam" id="PF07715"/>
    </source>
</evidence>
<feature type="signal peptide" evidence="13">
    <location>
        <begin position="1"/>
        <end position="25"/>
    </location>
</feature>
<dbReference type="InterPro" id="IPR039426">
    <property type="entry name" value="TonB-dep_rcpt-like"/>
</dbReference>
<organism evidence="16 17">
    <name type="scientific">Pseudomaricurvus hydrocarbonicus</name>
    <dbReference type="NCBI Taxonomy" id="1470433"/>
    <lineage>
        <taxon>Bacteria</taxon>
        <taxon>Pseudomonadati</taxon>
        <taxon>Pseudomonadota</taxon>
        <taxon>Gammaproteobacteria</taxon>
        <taxon>Cellvibrionales</taxon>
        <taxon>Cellvibrionaceae</taxon>
        <taxon>Pseudomaricurvus</taxon>
    </lineage>
</organism>
<keyword evidence="13" id="KW-0732">Signal</keyword>
<comment type="similarity">
    <text evidence="11 12">Belongs to the TonB-dependent receptor family.</text>
</comment>
<protein>
    <submittedName>
        <fullName evidence="16">TonB-dependent receptor</fullName>
    </submittedName>
</protein>
<evidence type="ECO:0000256" key="8">
    <source>
        <dbReference type="ARBA" id="ARBA00023077"/>
    </source>
</evidence>
<comment type="subcellular location">
    <subcellularLocation>
        <location evidence="1 11">Cell outer membrane</location>
        <topology evidence="1 11">Multi-pass membrane protein</topology>
    </subcellularLocation>
</comment>
<evidence type="ECO:0000256" key="9">
    <source>
        <dbReference type="ARBA" id="ARBA00023136"/>
    </source>
</evidence>
<dbReference type="Pfam" id="PF07715">
    <property type="entry name" value="Plug"/>
    <property type="match status" value="1"/>
</dbReference>
<dbReference type="AlphaFoldDB" id="A0A9E5JWF2"/>
<evidence type="ECO:0000256" key="3">
    <source>
        <dbReference type="ARBA" id="ARBA00022452"/>
    </source>
</evidence>
<evidence type="ECO:0000256" key="12">
    <source>
        <dbReference type="RuleBase" id="RU003357"/>
    </source>
</evidence>
<keyword evidence="2 11" id="KW-0813">Transport</keyword>
<dbReference type="RefSeq" id="WP_167186383.1">
    <property type="nucleotide sequence ID" value="NZ_JAAONZ010000007.1"/>
</dbReference>
<dbReference type="InterPro" id="IPR000531">
    <property type="entry name" value="Beta-barrel_TonB"/>
</dbReference>
<dbReference type="InterPro" id="IPR012910">
    <property type="entry name" value="Plug_dom"/>
</dbReference>
<dbReference type="PANTHER" id="PTHR32552">
    <property type="entry name" value="FERRICHROME IRON RECEPTOR-RELATED"/>
    <property type="match status" value="1"/>
</dbReference>
<dbReference type="Proteomes" id="UP000787472">
    <property type="component" value="Unassembled WGS sequence"/>
</dbReference>
<reference evidence="16" key="1">
    <citation type="submission" date="2020-03" db="EMBL/GenBank/DDBJ databases">
        <authorList>
            <person name="Guo F."/>
        </authorList>
    </citation>
    <scope>NUCLEOTIDE SEQUENCE</scope>
    <source>
        <strain evidence="16">JCM 30134</strain>
    </source>
</reference>
<feature type="domain" description="TonB-dependent receptor-like beta-barrel" evidence="14">
    <location>
        <begin position="249"/>
        <end position="698"/>
    </location>
</feature>
<evidence type="ECO:0000256" key="5">
    <source>
        <dbReference type="ARBA" id="ARBA00022692"/>
    </source>
</evidence>
<keyword evidence="3 11" id="KW-1134">Transmembrane beta strand</keyword>
<keyword evidence="10 11" id="KW-0998">Cell outer membrane</keyword>
<dbReference type="EMBL" id="JAAONZ010000007">
    <property type="protein sequence ID" value="NHO66130.1"/>
    <property type="molecule type" value="Genomic_DNA"/>
</dbReference>
<dbReference type="Pfam" id="PF00593">
    <property type="entry name" value="TonB_dep_Rec_b-barrel"/>
    <property type="match status" value="1"/>
</dbReference>